<protein>
    <submittedName>
        <fullName evidence="2">Uncharacterized protein</fullName>
    </submittedName>
</protein>
<feature type="compositionally biased region" description="Low complexity" evidence="1">
    <location>
        <begin position="134"/>
        <end position="145"/>
    </location>
</feature>
<name>A0ABQ4ZJ89_9ASTR</name>
<keyword evidence="3" id="KW-1185">Reference proteome</keyword>
<gene>
    <name evidence="2" type="ORF">Tco_0772910</name>
</gene>
<organism evidence="2 3">
    <name type="scientific">Tanacetum coccineum</name>
    <dbReference type="NCBI Taxonomy" id="301880"/>
    <lineage>
        <taxon>Eukaryota</taxon>
        <taxon>Viridiplantae</taxon>
        <taxon>Streptophyta</taxon>
        <taxon>Embryophyta</taxon>
        <taxon>Tracheophyta</taxon>
        <taxon>Spermatophyta</taxon>
        <taxon>Magnoliopsida</taxon>
        <taxon>eudicotyledons</taxon>
        <taxon>Gunneridae</taxon>
        <taxon>Pentapetalae</taxon>
        <taxon>asterids</taxon>
        <taxon>campanulids</taxon>
        <taxon>Asterales</taxon>
        <taxon>Asteraceae</taxon>
        <taxon>Asteroideae</taxon>
        <taxon>Anthemideae</taxon>
        <taxon>Anthemidinae</taxon>
        <taxon>Tanacetum</taxon>
    </lineage>
</organism>
<sequence length="158" mass="17538">GKDKPVITLLEYIKEYSIKRIVNVQSVIDKCTCLLTHTATRIIEAIKKEAHLLKMKWNVGVSLLEYGSEWMRRTTPRSLGKSLLLINYMEGNILLQGRPKKKRKMSKLKDGPLMKDGKLVNKGRTIACGNNKEASGSASRQAQQAKPILGQDGSGASD</sequence>
<reference evidence="2" key="2">
    <citation type="submission" date="2022-01" db="EMBL/GenBank/DDBJ databases">
        <authorList>
            <person name="Yamashiro T."/>
            <person name="Shiraishi A."/>
            <person name="Satake H."/>
            <person name="Nakayama K."/>
        </authorList>
    </citation>
    <scope>NUCLEOTIDE SEQUENCE</scope>
</reference>
<reference evidence="2" key="1">
    <citation type="journal article" date="2022" name="Int. J. Mol. Sci.">
        <title>Draft Genome of Tanacetum Coccineum: Genomic Comparison of Closely Related Tanacetum-Family Plants.</title>
        <authorList>
            <person name="Yamashiro T."/>
            <person name="Shiraishi A."/>
            <person name="Nakayama K."/>
            <person name="Satake H."/>
        </authorList>
    </citation>
    <scope>NUCLEOTIDE SEQUENCE</scope>
</reference>
<accession>A0ABQ4ZJ89</accession>
<feature type="region of interest" description="Disordered" evidence="1">
    <location>
        <begin position="129"/>
        <end position="158"/>
    </location>
</feature>
<evidence type="ECO:0000256" key="1">
    <source>
        <dbReference type="SAM" id="MobiDB-lite"/>
    </source>
</evidence>
<comment type="caution">
    <text evidence="2">The sequence shown here is derived from an EMBL/GenBank/DDBJ whole genome shotgun (WGS) entry which is preliminary data.</text>
</comment>
<feature type="non-terminal residue" evidence="2">
    <location>
        <position position="1"/>
    </location>
</feature>
<evidence type="ECO:0000313" key="2">
    <source>
        <dbReference type="EMBL" id="GJS90274.1"/>
    </source>
</evidence>
<dbReference type="EMBL" id="BQNB010011415">
    <property type="protein sequence ID" value="GJS90274.1"/>
    <property type="molecule type" value="Genomic_DNA"/>
</dbReference>
<proteinExistence type="predicted"/>
<dbReference type="Proteomes" id="UP001151760">
    <property type="component" value="Unassembled WGS sequence"/>
</dbReference>
<evidence type="ECO:0000313" key="3">
    <source>
        <dbReference type="Proteomes" id="UP001151760"/>
    </source>
</evidence>